<keyword evidence="3" id="KW-0325">Glycoprotein</keyword>
<organism evidence="5 6">
    <name type="scientific">Mucilaginibacter terrenus</name>
    <dbReference type="NCBI Taxonomy" id="2482727"/>
    <lineage>
        <taxon>Bacteria</taxon>
        <taxon>Pseudomonadati</taxon>
        <taxon>Bacteroidota</taxon>
        <taxon>Sphingobacteriia</taxon>
        <taxon>Sphingobacteriales</taxon>
        <taxon>Sphingobacteriaceae</taxon>
        <taxon>Mucilaginibacter</taxon>
    </lineage>
</organism>
<protein>
    <submittedName>
        <fullName evidence="5">Glycosyltransferase family 61 protein</fullName>
    </submittedName>
</protein>
<dbReference type="AlphaFoldDB" id="A0A3E2NW78"/>
<keyword evidence="6" id="KW-1185">Reference proteome</keyword>
<dbReference type="GO" id="GO:0016757">
    <property type="term" value="F:glycosyltransferase activity"/>
    <property type="evidence" value="ECO:0007669"/>
    <property type="project" value="UniProtKB-KW"/>
</dbReference>
<reference evidence="5 6" key="1">
    <citation type="submission" date="2018-08" db="EMBL/GenBank/DDBJ databases">
        <title>Mucilaginibacter terrae sp. nov., isolated from manganese diggings.</title>
        <authorList>
            <person name="Huang Y."/>
            <person name="Zhou Z."/>
        </authorList>
    </citation>
    <scope>NUCLEOTIDE SEQUENCE [LARGE SCALE GENOMIC DNA]</scope>
    <source>
        <strain evidence="5 6">ZH6</strain>
    </source>
</reference>
<evidence type="ECO:0000256" key="1">
    <source>
        <dbReference type="ARBA" id="ARBA00022676"/>
    </source>
</evidence>
<dbReference type="EMBL" id="QWDE01000001">
    <property type="protein sequence ID" value="RFZ85219.1"/>
    <property type="molecule type" value="Genomic_DNA"/>
</dbReference>
<evidence type="ECO:0000256" key="2">
    <source>
        <dbReference type="ARBA" id="ARBA00022679"/>
    </source>
</evidence>
<keyword evidence="1" id="KW-0328">Glycosyltransferase</keyword>
<comment type="caution">
    <text evidence="5">The sequence shown here is derived from an EMBL/GenBank/DDBJ whole genome shotgun (WGS) entry which is preliminary data.</text>
</comment>
<proteinExistence type="predicted"/>
<dbReference type="InterPro" id="IPR049625">
    <property type="entry name" value="Glyco_transf_61_cat"/>
</dbReference>
<evidence type="ECO:0000259" key="4">
    <source>
        <dbReference type="Pfam" id="PF04577"/>
    </source>
</evidence>
<evidence type="ECO:0000256" key="3">
    <source>
        <dbReference type="ARBA" id="ARBA00023180"/>
    </source>
</evidence>
<keyword evidence="2 5" id="KW-0808">Transferase</keyword>
<dbReference type="RefSeq" id="WP_117382119.1">
    <property type="nucleotide sequence ID" value="NZ_QWDE01000001.1"/>
</dbReference>
<name>A0A3E2NW78_9SPHI</name>
<evidence type="ECO:0000313" key="5">
    <source>
        <dbReference type="EMBL" id="RFZ85219.1"/>
    </source>
</evidence>
<dbReference type="OrthoDB" id="1156086at2"/>
<accession>A0A3E2NW78</accession>
<dbReference type="PANTHER" id="PTHR20961">
    <property type="entry name" value="GLYCOSYLTRANSFERASE"/>
    <property type="match status" value="1"/>
</dbReference>
<dbReference type="Pfam" id="PF04577">
    <property type="entry name" value="Glyco_transf_61"/>
    <property type="match status" value="1"/>
</dbReference>
<gene>
    <name evidence="5" type="ORF">DYU05_06350</name>
</gene>
<dbReference type="Proteomes" id="UP000260823">
    <property type="component" value="Unassembled WGS sequence"/>
</dbReference>
<dbReference type="InterPro" id="IPR007657">
    <property type="entry name" value="Glycosyltransferase_61"/>
</dbReference>
<feature type="domain" description="Glycosyltransferase 61 catalytic" evidence="4">
    <location>
        <begin position="107"/>
        <end position="279"/>
    </location>
</feature>
<evidence type="ECO:0000313" key="6">
    <source>
        <dbReference type="Proteomes" id="UP000260823"/>
    </source>
</evidence>
<sequence>MSITTVNVALPKNLQPSDRHLFEPYKTYKISNLPVLDLEEVFVTYTGFCANEDGLISDCHHDHPYQMAGYVAETMNYYQDASDHPENLIEMDEHKRYLLIHHPWYNYYHWLCECIPRLWRVRDQLKDVVLLIPEHYIKTDFISGSLLPFNVQNMFVIPRGKSLMVPKLRLPRIKPLCDSYDKLELKELAAFYSKYAIENIADINIGDKIYLSRRKAARKKVFNEDLVEKVMTQYGFKTVYNEDYTFLEQVRLYGHVKYLVSIHGSGLTNMMFMPEGGSVLEILKAKTNDLDRPSFVFWYEADALGHQYYAQISAPVNEPDDYFFGDFYIDIETLKKNMALMMNHS</sequence>